<evidence type="ECO:0000256" key="3">
    <source>
        <dbReference type="ARBA" id="ARBA00012054"/>
    </source>
</evidence>
<evidence type="ECO:0000256" key="1">
    <source>
        <dbReference type="ARBA" id="ARBA00004761"/>
    </source>
</evidence>
<evidence type="ECO:0000256" key="7">
    <source>
        <dbReference type="ARBA" id="ARBA00022840"/>
    </source>
</evidence>
<keyword evidence="7 9" id="KW-0067">ATP-binding</keyword>
<keyword evidence="11" id="KW-1185">Reference proteome</keyword>
<comment type="similarity">
    <text evidence="2 9">Belongs to the gluconokinase GntK/GntV family.</text>
</comment>
<dbReference type="Gene3D" id="3.40.50.300">
    <property type="entry name" value="P-loop containing nucleotide triphosphate hydrolases"/>
    <property type="match status" value="1"/>
</dbReference>
<organism evidence="10 11">
    <name type="scientific">Paeniglutamicibacter terrestris</name>
    <dbReference type="NCBI Taxonomy" id="2723403"/>
    <lineage>
        <taxon>Bacteria</taxon>
        <taxon>Bacillati</taxon>
        <taxon>Actinomycetota</taxon>
        <taxon>Actinomycetes</taxon>
        <taxon>Micrococcales</taxon>
        <taxon>Micrococcaceae</taxon>
        <taxon>Paeniglutamicibacter</taxon>
    </lineage>
</organism>
<dbReference type="NCBIfam" id="TIGR01313">
    <property type="entry name" value="therm_gnt_kin"/>
    <property type="match status" value="1"/>
</dbReference>
<evidence type="ECO:0000256" key="2">
    <source>
        <dbReference type="ARBA" id="ARBA00008420"/>
    </source>
</evidence>
<comment type="catalytic activity">
    <reaction evidence="8 9">
        <text>D-gluconate + ATP = 6-phospho-D-gluconate + ADP + H(+)</text>
        <dbReference type="Rhea" id="RHEA:19433"/>
        <dbReference type="ChEBI" id="CHEBI:15378"/>
        <dbReference type="ChEBI" id="CHEBI:18391"/>
        <dbReference type="ChEBI" id="CHEBI:30616"/>
        <dbReference type="ChEBI" id="CHEBI:58759"/>
        <dbReference type="ChEBI" id="CHEBI:456216"/>
        <dbReference type="EC" id="2.7.1.12"/>
    </reaction>
</comment>
<comment type="pathway">
    <text evidence="1">Carbohydrate acid metabolism.</text>
</comment>
<dbReference type="InterPro" id="IPR027417">
    <property type="entry name" value="P-loop_NTPase"/>
</dbReference>
<dbReference type="PRINTS" id="PR01100">
    <property type="entry name" value="SHIKIMTKNASE"/>
</dbReference>
<dbReference type="InterPro" id="IPR031322">
    <property type="entry name" value="Shikimate/glucono_kinase"/>
</dbReference>
<evidence type="ECO:0000256" key="8">
    <source>
        <dbReference type="ARBA" id="ARBA00048090"/>
    </source>
</evidence>
<dbReference type="CDD" id="cd02021">
    <property type="entry name" value="GntK"/>
    <property type="match status" value="1"/>
</dbReference>
<keyword evidence="5 9" id="KW-0547">Nucleotide-binding</keyword>
<dbReference type="PANTHER" id="PTHR43442:SF3">
    <property type="entry name" value="GLUCONOKINASE-RELATED"/>
    <property type="match status" value="1"/>
</dbReference>
<evidence type="ECO:0000256" key="6">
    <source>
        <dbReference type="ARBA" id="ARBA00022777"/>
    </source>
</evidence>
<protein>
    <recommendedName>
        <fullName evidence="3 9">Gluconokinase</fullName>
        <ecNumber evidence="3 9">2.7.1.12</ecNumber>
    </recommendedName>
</protein>
<keyword evidence="6 9" id="KW-0418">Kinase</keyword>
<keyword evidence="4 9" id="KW-0808">Transferase</keyword>
<gene>
    <name evidence="10" type="ORF">HED64_17905</name>
</gene>
<comment type="caution">
    <text evidence="10">The sequence shown here is derived from an EMBL/GenBank/DDBJ whole genome shotgun (WGS) entry which is preliminary data.</text>
</comment>
<accession>A0ABX1GB34</accession>
<dbReference type="PANTHER" id="PTHR43442">
    <property type="entry name" value="GLUCONOKINASE-RELATED"/>
    <property type="match status" value="1"/>
</dbReference>
<proteinExistence type="inferred from homology"/>
<name>A0ABX1GB34_9MICC</name>
<dbReference type="RefSeq" id="WP_132361453.1">
    <property type="nucleotide sequence ID" value="NZ_JAAWVT010000012.1"/>
</dbReference>
<dbReference type="Proteomes" id="UP000746595">
    <property type="component" value="Unassembled WGS sequence"/>
</dbReference>
<evidence type="ECO:0000313" key="10">
    <source>
        <dbReference type="EMBL" id="NKG22577.1"/>
    </source>
</evidence>
<dbReference type="SUPFAM" id="SSF52540">
    <property type="entry name" value="P-loop containing nucleoside triphosphate hydrolases"/>
    <property type="match status" value="1"/>
</dbReference>
<evidence type="ECO:0000256" key="9">
    <source>
        <dbReference type="RuleBase" id="RU363066"/>
    </source>
</evidence>
<sequence>MNEVNTTTAPEPQVLVLMGVSGCGKTTVAALLAGRLGWEYEEGDGLHPAENVAKMHEGHPLNDEDRWPWLNKVADWIDEQLDASRSGVITCSSLKRSYRDILNRRGSGVTFVYLEGSYEEIAERLAARQGHFMPPALLKSQFADLEEPAADEPSFTVGIGPAPQEIARNIIDELQLRNLHRTDKP</sequence>
<dbReference type="EMBL" id="JAAWVT010000012">
    <property type="protein sequence ID" value="NKG22577.1"/>
    <property type="molecule type" value="Genomic_DNA"/>
</dbReference>
<dbReference type="InterPro" id="IPR006001">
    <property type="entry name" value="Therm_gnt_kin"/>
</dbReference>
<dbReference type="Pfam" id="PF01202">
    <property type="entry name" value="SKI"/>
    <property type="match status" value="1"/>
</dbReference>
<reference evidence="10 11" key="1">
    <citation type="submission" date="2020-04" db="EMBL/GenBank/DDBJ databases">
        <title>Paeniglutamicibacter sp. ANT13_2, a novel actinomycete isolated from sediment in Antarctica.</title>
        <authorList>
            <person name="Sakdapetsiri C."/>
            <person name="Pinyakong O."/>
        </authorList>
    </citation>
    <scope>NUCLEOTIDE SEQUENCE [LARGE SCALE GENOMIC DNA]</scope>
    <source>
        <strain evidence="10 11">ANT13_2</strain>
    </source>
</reference>
<evidence type="ECO:0000256" key="4">
    <source>
        <dbReference type="ARBA" id="ARBA00022679"/>
    </source>
</evidence>
<dbReference type="EC" id="2.7.1.12" evidence="3 9"/>
<evidence type="ECO:0000256" key="5">
    <source>
        <dbReference type="ARBA" id="ARBA00022741"/>
    </source>
</evidence>
<evidence type="ECO:0000313" key="11">
    <source>
        <dbReference type="Proteomes" id="UP000746595"/>
    </source>
</evidence>